<feature type="transmembrane region" description="Helical" evidence="1">
    <location>
        <begin position="80"/>
        <end position="97"/>
    </location>
</feature>
<evidence type="ECO:0000256" key="1">
    <source>
        <dbReference type="SAM" id="Phobius"/>
    </source>
</evidence>
<dbReference type="EMBL" id="MHUL01000045">
    <property type="protein sequence ID" value="OHA76013.1"/>
    <property type="molecule type" value="Genomic_DNA"/>
</dbReference>
<gene>
    <name evidence="2" type="ORF">A3J30_03360</name>
</gene>
<comment type="caution">
    <text evidence="2">The sequence shown here is derived from an EMBL/GenBank/DDBJ whole genome shotgun (WGS) entry which is preliminary data.</text>
</comment>
<protein>
    <submittedName>
        <fullName evidence="2">Uncharacterized protein</fullName>
    </submittedName>
</protein>
<reference evidence="2 3" key="1">
    <citation type="journal article" date="2016" name="Nat. Commun.">
        <title>Thousands of microbial genomes shed light on interconnected biogeochemical processes in an aquifer system.</title>
        <authorList>
            <person name="Anantharaman K."/>
            <person name="Brown C.T."/>
            <person name="Hug L.A."/>
            <person name="Sharon I."/>
            <person name="Castelle C.J."/>
            <person name="Probst A.J."/>
            <person name="Thomas B.C."/>
            <person name="Singh A."/>
            <person name="Wilkins M.J."/>
            <person name="Karaoz U."/>
            <person name="Brodie E.L."/>
            <person name="Williams K.H."/>
            <person name="Hubbard S.S."/>
            <person name="Banfield J.F."/>
        </authorList>
    </citation>
    <scope>NUCLEOTIDE SEQUENCE [LARGE SCALE GENOMIC DNA]</scope>
</reference>
<sequence length="99" mass="10602">MTLHILPEFFAATTLMKGAGSSTKGSLATTFTGFVLLYASFGITYWLIPDFGTILPIALALSGGAFLFVGLASFWKRKSLANFVSFLIGIGIIFLQSNL</sequence>
<organism evidence="2 3">
    <name type="scientific">Candidatus Wildermuthbacteria bacterium RIFCSPLOWO2_02_FULL_47_9c</name>
    <dbReference type="NCBI Taxonomy" id="1802466"/>
    <lineage>
        <taxon>Bacteria</taxon>
        <taxon>Candidatus Wildermuthiibacteriota</taxon>
    </lineage>
</organism>
<feature type="transmembrane region" description="Helical" evidence="1">
    <location>
        <begin position="54"/>
        <end position="75"/>
    </location>
</feature>
<evidence type="ECO:0000313" key="2">
    <source>
        <dbReference type="EMBL" id="OHA76013.1"/>
    </source>
</evidence>
<evidence type="ECO:0000313" key="3">
    <source>
        <dbReference type="Proteomes" id="UP000178222"/>
    </source>
</evidence>
<feature type="transmembrane region" description="Helical" evidence="1">
    <location>
        <begin position="26"/>
        <end position="48"/>
    </location>
</feature>
<dbReference type="Proteomes" id="UP000178222">
    <property type="component" value="Unassembled WGS sequence"/>
</dbReference>
<keyword evidence="1" id="KW-1133">Transmembrane helix</keyword>
<name>A0A1G2RT34_9BACT</name>
<accession>A0A1G2RT34</accession>
<keyword evidence="1" id="KW-0472">Membrane</keyword>
<keyword evidence="1" id="KW-0812">Transmembrane</keyword>
<proteinExistence type="predicted"/>
<dbReference type="AlphaFoldDB" id="A0A1G2RT34"/>